<dbReference type="GO" id="GO:0004764">
    <property type="term" value="F:shikimate 3-dehydrogenase (NADP+) activity"/>
    <property type="evidence" value="ECO:0007669"/>
    <property type="project" value="InterPro"/>
</dbReference>
<dbReference type="InterPro" id="IPR036291">
    <property type="entry name" value="NAD(P)-bd_dom_sf"/>
</dbReference>
<sequence length="277" mass="28672">MTITLDGATRIFPIVGDPIAQVKSPGLLSDILQARDVNAVVIPAQVPVADFDLYVRALKKTQNIDGLVITVPHKFAALGQCDSVTERARFAGSVNVMRRLADGTWHGDNTDGMGFADGVAARGFDLAGKRALLVGCGGAGSAIAYEILARGAAHLAIHDADATRRDRVIARLSERFAGKVSAGSADPAGFDFIGNATPMGMREGDPLPVEANKLVAEQFCGCVITKPAISPWLQIAGTKGCGFMPGTAMFEAQAELLVDTLLGTAGAALQAAEGAVA</sequence>
<dbReference type="InterPro" id="IPR013708">
    <property type="entry name" value="Shikimate_DH-bd_N"/>
</dbReference>
<dbReference type="Gene3D" id="3.40.50.10860">
    <property type="entry name" value="Leucine Dehydrogenase, chain A, domain 1"/>
    <property type="match status" value="1"/>
</dbReference>
<dbReference type="GO" id="GO:0005829">
    <property type="term" value="C:cytosol"/>
    <property type="evidence" value="ECO:0007669"/>
    <property type="project" value="TreeGrafter"/>
</dbReference>
<keyword evidence="3" id="KW-0057">Aromatic amino acid biosynthesis</keyword>
<organism evidence="5 6">
    <name type="scientific">Zhengella mangrovi</name>
    <dbReference type="NCBI Taxonomy" id="1982044"/>
    <lineage>
        <taxon>Bacteria</taxon>
        <taxon>Pseudomonadati</taxon>
        <taxon>Pseudomonadota</taxon>
        <taxon>Alphaproteobacteria</taxon>
        <taxon>Hyphomicrobiales</taxon>
        <taxon>Notoacmeibacteraceae</taxon>
        <taxon>Zhengella</taxon>
    </lineage>
</organism>
<accession>A0A2G1QMI4</accession>
<protein>
    <submittedName>
        <fullName evidence="5">Shikimate dehydrogenase</fullName>
    </submittedName>
</protein>
<dbReference type="AlphaFoldDB" id="A0A2G1QMI4"/>
<keyword evidence="3" id="KW-0028">Amino-acid biosynthesis</keyword>
<dbReference type="PANTHER" id="PTHR21089">
    <property type="entry name" value="SHIKIMATE DEHYDROGENASE"/>
    <property type="match status" value="1"/>
</dbReference>
<comment type="pathway">
    <text evidence="1">Metabolic intermediate biosynthesis; chorismate biosynthesis; chorismate from D-erythrose 4-phosphate and phosphoenolpyruvate: step 4/7.</text>
</comment>
<dbReference type="GO" id="GO:0009073">
    <property type="term" value="P:aromatic amino acid family biosynthetic process"/>
    <property type="evidence" value="ECO:0007669"/>
    <property type="project" value="UniProtKB-KW"/>
</dbReference>
<dbReference type="InterPro" id="IPR046346">
    <property type="entry name" value="Aminoacid_DH-like_N_sf"/>
</dbReference>
<dbReference type="SUPFAM" id="SSF51735">
    <property type="entry name" value="NAD(P)-binding Rossmann-fold domains"/>
    <property type="match status" value="1"/>
</dbReference>
<dbReference type="GO" id="GO:0019632">
    <property type="term" value="P:shikimate metabolic process"/>
    <property type="evidence" value="ECO:0007669"/>
    <property type="project" value="TreeGrafter"/>
</dbReference>
<dbReference type="CDD" id="cd01065">
    <property type="entry name" value="NAD_bind_Shikimate_DH"/>
    <property type="match status" value="1"/>
</dbReference>
<keyword evidence="2" id="KW-0560">Oxidoreductase</keyword>
<dbReference type="GO" id="GO:0009423">
    <property type="term" value="P:chorismate biosynthetic process"/>
    <property type="evidence" value="ECO:0007669"/>
    <property type="project" value="TreeGrafter"/>
</dbReference>
<gene>
    <name evidence="5" type="ORF">CSC94_13475</name>
</gene>
<dbReference type="PANTHER" id="PTHR21089:SF1">
    <property type="entry name" value="BIFUNCTIONAL 3-DEHYDROQUINATE DEHYDRATASE_SHIKIMATE DEHYDROGENASE, CHLOROPLASTIC"/>
    <property type="match status" value="1"/>
</dbReference>
<evidence type="ECO:0000313" key="6">
    <source>
        <dbReference type="Proteomes" id="UP000221168"/>
    </source>
</evidence>
<evidence type="ECO:0000256" key="2">
    <source>
        <dbReference type="ARBA" id="ARBA00023002"/>
    </source>
</evidence>
<evidence type="ECO:0000256" key="1">
    <source>
        <dbReference type="ARBA" id="ARBA00004871"/>
    </source>
</evidence>
<name>A0A2G1QMI4_9HYPH</name>
<evidence type="ECO:0000313" key="5">
    <source>
        <dbReference type="EMBL" id="PHP66684.1"/>
    </source>
</evidence>
<dbReference type="Proteomes" id="UP000221168">
    <property type="component" value="Unassembled WGS sequence"/>
</dbReference>
<evidence type="ECO:0000259" key="4">
    <source>
        <dbReference type="Pfam" id="PF08501"/>
    </source>
</evidence>
<keyword evidence="6" id="KW-1185">Reference proteome</keyword>
<comment type="caution">
    <text evidence="5">The sequence shown here is derived from an EMBL/GenBank/DDBJ whole genome shotgun (WGS) entry which is preliminary data.</text>
</comment>
<dbReference type="EMBL" id="PDVP01000007">
    <property type="protein sequence ID" value="PHP66684.1"/>
    <property type="molecule type" value="Genomic_DNA"/>
</dbReference>
<dbReference type="RefSeq" id="WP_099306870.1">
    <property type="nucleotide sequence ID" value="NZ_PDVP01000007.1"/>
</dbReference>
<dbReference type="OrthoDB" id="7873617at2"/>
<reference evidence="5 6" key="1">
    <citation type="submission" date="2017-10" db="EMBL/GenBank/DDBJ databases">
        <title>Sedimentibacterium mangrovi gen. nov., sp. nov., a novel member of family Phyllobacteriacea isolated from mangrove sediment.</title>
        <authorList>
            <person name="Liao H."/>
            <person name="Tian Y."/>
        </authorList>
    </citation>
    <scope>NUCLEOTIDE SEQUENCE [LARGE SCALE GENOMIC DNA]</scope>
    <source>
        <strain evidence="5 6">X9-2-2</strain>
    </source>
</reference>
<dbReference type="Gene3D" id="3.40.50.720">
    <property type="entry name" value="NAD(P)-binding Rossmann-like Domain"/>
    <property type="match status" value="1"/>
</dbReference>
<dbReference type="GO" id="GO:0050661">
    <property type="term" value="F:NADP binding"/>
    <property type="evidence" value="ECO:0007669"/>
    <property type="project" value="TreeGrafter"/>
</dbReference>
<feature type="domain" description="Shikimate dehydrogenase substrate binding N-terminal" evidence="4">
    <location>
        <begin position="14"/>
        <end position="96"/>
    </location>
</feature>
<dbReference type="InterPro" id="IPR022893">
    <property type="entry name" value="Shikimate_DH_fam"/>
</dbReference>
<proteinExistence type="predicted"/>
<dbReference type="SUPFAM" id="SSF53223">
    <property type="entry name" value="Aminoacid dehydrogenase-like, N-terminal domain"/>
    <property type="match status" value="1"/>
</dbReference>
<dbReference type="Pfam" id="PF08501">
    <property type="entry name" value="Shikimate_dh_N"/>
    <property type="match status" value="1"/>
</dbReference>
<evidence type="ECO:0000256" key="3">
    <source>
        <dbReference type="ARBA" id="ARBA00023141"/>
    </source>
</evidence>